<sequence>MSGTSLDDILISTQSRIILFETLRLSFTSGEIVVLGNKCGILSTPISLEFCFCIAL</sequence>
<keyword evidence="2" id="KW-1185">Reference proteome</keyword>
<accession>A0AAD8F2Q7</accession>
<name>A0AAD8F2Q7_BIOPF</name>
<evidence type="ECO:0000313" key="1">
    <source>
        <dbReference type="EMBL" id="KAK0047899.1"/>
    </source>
</evidence>
<dbReference type="AlphaFoldDB" id="A0AAD8F2Q7"/>
<reference evidence="1" key="2">
    <citation type="submission" date="2023-04" db="EMBL/GenBank/DDBJ databases">
        <authorList>
            <person name="Bu L."/>
            <person name="Lu L."/>
            <person name="Laidemitt M.R."/>
            <person name="Zhang S.M."/>
            <person name="Mutuku M."/>
            <person name="Mkoji G."/>
            <person name="Steinauer M."/>
            <person name="Loker E.S."/>
        </authorList>
    </citation>
    <scope>NUCLEOTIDE SEQUENCE</scope>
    <source>
        <strain evidence="1">KasaAsao</strain>
        <tissue evidence="1">Whole Snail</tissue>
    </source>
</reference>
<dbReference type="Proteomes" id="UP001233172">
    <property type="component" value="Unassembled WGS sequence"/>
</dbReference>
<protein>
    <submittedName>
        <fullName evidence="1">Uncharacterized protein</fullName>
    </submittedName>
</protein>
<evidence type="ECO:0000313" key="2">
    <source>
        <dbReference type="Proteomes" id="UP001233172"/>
    </source>
</evidence>
<reference evidence="1" key="1">
    <citation type="journal article" date="2023" name="PLoS Negl. Trop. Dis.">
        <title>A genome sequence for Biomphalaria pfeifferi, the major vector snail for the human-infecting parasite Schistosoma mansoni.</title>
        <authorList>
            <person name="Bu L."/>
            <person name="Lu L."/>
            <person name="Laidemitt M.R."/>
            <person name="Zhang S.M."/>
            <person name="Mutuku M."/>
            <person name="Mkoji G."/>
            <person name="Steinauer M."/>
            <person name="Loker E.S."/>
        </authorList>
    </citation>
    <scope>NUCLEOTIDE SEQUENCE</scope>
    <source>
        <strain evidence="1">KasaAsao</strain>
    </source>
</reference>
<organism evidence="1 2">
    <name type="scientific">Biomphalaria pfeifferi</name>
    <name type="common">Bloodfluke planorb</name>
    <name type="synonym">Freshwater snail</name>
    <dbReference type="NCBI Taxonomy" id="112525"/>
    <lineage>
        <taxon>Eukaryota</taxon>
        <taxon>Metazoa</taxon>
        <taxon>Spiralia</taxon>
        <taxon>Lophotrochozoa</taxon>
        <taxon>Mollusca</taxon>
        <taxon>Gastropoda</taxon>
        <taxon>Heterobranchia</taxon>
        <taxon>Euthyneura</taxon>
        <taxon>Panpulmonata</taxon>
        <taxon>Hygrophila</taxon>
        <taxon>Lymnaeoidea</taxon>
        <taxon>Planorbidae</taxon>
        <taxon>Biomphalaria</taxon>
    </lineage>
</organism>
<dbReference type="EMBL" id="JASAOG010000144">
    <property type="protein sequence ID" value="KAK0047899.1"/>
    <property type="molecule type" value="Genomic_DNA"/>
</dbReference>
<proteinExistence type="predicted"/>
<comment type="caution">
    <text evidence="1">The sequence shown here is derived from an EMBL/GenBank/DDBJ whole genome shotgun (WGS) entry which is preliminary data.</text>
</comment>
<gene>
    <name evidence="1" type="ORF">Bpfe_022698</name>
</gene>